<comment type="caution">
    <text evidence="21">The sequence shown here is derived from an EMBL/GenBank/DDBJ whole genome shotgun (WGS) entry which is preliminary data.</text>
</comment>
<feature type="region of interest" description="Disordered" evidence="19">
    <location>
        <begin position="84"/>
        <end position="202"/>
    </location>
</feature>
<evidence type="ECO:0000256" key="13">
    <source>
        <dbReference type="ARBA" id="ARBA00022989"/>
    </source>
</evidence>
<comment type="catalytic activity">
    <reaction evidence="1 18">
        <text>a 1,2-diacyl-sn-glycero-3-phosphate + CTP + H(+) = a CDP-1,2-diacyl-sn-glycerol + diphosphate</text>
        <dbReference type="Rhea" id="RHEA:16229"/>
        <dbReference type="ChEBI" id="CHEBI:15378"/>
        <dbReference type="ChEBI" id="CHEBI:33019"/>
        <dbReference type="ChEBI" id="CHEBI:37563"/>
        <dbReference type="ChEBI" id="CHEBI:58332"/>
        <dbReference type="ChEBI" id="CHEBI:58608"/>
        <dbReference type="EC" id="2.7.7.41"/>
    </reaction>
</comment>
<evidence type="ECO:0000256" key="11">
    <source>
        <dbReference type="ARBA" id="ARBA00022692"/>
    </source>
</evidence>
<keyword evidence="17" id="KW-1208">Phospholipid metabolism</keyword>
<feature type="transmembrane region" description="Helical" evidence="20">
    <location>
        <begin position="378"/>
        <end position="397"/>
    </location>
</feature>
<keyword evidence="14" id="KW-0443">Lipid metabolism</keyword>
<reference evidence="21 22" key="1">
    <citation type="submission" date="2020-07" db="EMBL/GenBank/DDBJ databases">
        <title>Sequencing the genomes of 1000 actinobacteria strains.</title>
        <authorList>
            <person name="Klenk H.-P."/>
        </authorList>
    </citation>
    <scope>NUCLEOTIDE SEQUENCE [LARGE SCALE GENOMIC DNA]</scope>
    <source>
        <strain evidence="21 22">DSM 42178</strain>
    </source>
</reference>
<organism evidence="21 22">
    <name type="scientific">Allostreptomyces psammosilenae</name>
    <dbReference type="NCBI Taxonomy" id="1892865"/>
    <lineage>
        <taxon>Bacteria</taxon>
        <taxon>Bacillati</taxon>
        <taxon>Actinomycetota</taxon>
        <taxon>Actinomycetes</taxon>
        <taxon>Kitasatosporales</taxon>
        <taxon>Streptomycetaceae</taxon>
        <taxon>Allostreptomyces</taxon>
    </lineage>
</organism>
<evidence type="ECO:0000256" key="3">
    <source>
        <dbReference type="ARBA" id="ARBA00005119"/>
    </source>
</evidence>
<keyword evidence="12 18" id="KW-0548">Nucleotidyltransferase</keyword>
<keyword evidence="8" id="KW-1003">Cell membrane</keyword>
<sequence length="473" mass="48404">MLPPVADPHGAGGAGGPLGGQHTAPYAGHQGGAHPGVAPGTGMLDGAAVYSAPSEAQTQYMAPIQDGSASHAPWEEEPRAARLRGPLFRDEPADGALKRAPRNAGGAEPDSARTVMMPLIGGAPEESESERSVVGLDSLLNGGQPQGPRPRRRSVAGAQEPGADAAPRRGAARHTSPQAAVAGSGAGGSEDGAGQPRRRERGGRNLPAAIGVGLGLGAVLLLALFIVKVLFLGVVVAAAGVGLWELSSRLSEKKRIRPPLIPMVLGGTGMQIAAYFGGIDALFVAFAVTVLAILAWRMLERPEGYLPDVTAGVFCVFYVPFLAGFVPLMLTADDGAWRVTLFLMLAVCSDTAGYAVGYRFGRRSRKLAPSISPGKTRVGFGGSVGGSALVGAIAMPLMIDGGVWWQGALLGVVAAVTATVGDLTESMIKRDLGVKDMGDLLPGHGGLMDRLDSLLPTAAVTWLLLSAFVGSGL</sequence>
<feature type="transmembrane region" description="Helical" evidence="20">
    <location>
        <begin position="311"/>
        <end position="330"/>
    </location>
</feature>
<evidence type="ECO:0000256" key="10">
    <source>
        <dbReference type="ARBA" id="ARBA00022679"/>
    </source>
</evidence>
<evidence type="ECO:0000313" key="22">
    <source>
        <dbReference type="Proteomes" id="UP000567795"/>
    </source>
</evidence>
<evidence type="ECO:0000256" key="9">
    <source>
        <dbReference type="ARBA" id="ARBA00022516"/>
    </source>
</evidence>
<feature type="transmembrane region" description="Helical" evidence="20">
    <location>
        <begin position="230"/>
        <end position="247"/>
    </location>
</feature>
<evidence type="ECO:0000256" key="18">
    <source>
        <dbReference type="RuleBase" id="RU003938"/>
    </source>
</evidence>
<evidence type="ECO:0000256" key="19">
    <source>
        <dbReference type="SAM" id="MobiDB-lite"/>
    </source>
</evidence>
<feature type="transmembrane region" description="Helical" evidence="20">
    <location>
        <begin position="336"/>
        <end position="357"/>
    </location>
</feature>
<dbReference type="Pfam" id="PF01148">
    <property type="entry name" value="CTP_transf_1"/>
    <property type="match status" value="1"/>
</dbReference>
<comment type="subcellular location">
    <subcellularLocation>
        <location evidence="2">Cell membrane</location>
        <topology evidence="2">Multi-pass membrane protein</topology>
    </subcellularLocation>
</comment>
<evidence type="ECO:0000256" key="5">
    <source>
        <dbReference type="ARBA" id="ARBA00010185"/>
    </source>
</evidence>
<evidence type="ECO:0000256" key="20">
    <source>
        <dbReference type="SAM" id="Phobius"/>
    </source>
</evidence>
<evidence type="ECO:0000256" key="12">
    <source>
        <dbReference type="ARBA" id="ARBA00022695"/>
    </source>
</evidence>
<comment type="pathway">
    <text evidence="4">Lipid metabolism.</text>
</comment>
<dbReference type="GO" id="GO:0005886">
    <property type="term" value="C:plasma membrane"/>
    <property type="evidence" value="ECO:0007669"/>
    <property type="project" value="UniProtKB-SubCell"/>
</dbReference>
<feature type="transmembrane region" description="Helical" evidence="20">
    <location>
        <begin position="282"/>
        <end position="299"/>
    </location>
</feature>
<evidence type="ECO:0000256" key="4">
    <source>
        <dbReference type="ARBA" id="ARBA00005189"/>
    </source>
</evidence>
<evidence type="ECO:0000256" key="16">
    <source>
        <dbReference type="ARBA" id="ARBA00023209"/>
    </source>
</evidence>
<evidence type="ECO:0000313" key="21">
    <source>
        <dbReference type="EMBL" id="NYI08426.1"/>
    </source>
</evidence>
<keyword evidence="9" id="KW-0444">Lipid biosynthesis</keyword>
<evidence type="ECO:0000256" key="1">
    <source>
        <dbReference type="ARBA" id="ARBA00001698"/>
    </source>
</evidence>
<accession>A0A853A1I6</accession>
<name>A0A853A1I6_9ACTN</name>
<dbReference type="PANTHER" id="PTHR46382:SF1">
    <property type="entry name" value="PHOSPHATIDATE CYTIDYLYLTRANSFERASE"/>
    <property type="match status" value="1"/>
</dbReference>
<dbReference type="Proteomes" id="UP000567795">
    <property type="component" value="Unassembled WGS sequence"/>
</dbReference>
<dbReference type="PANTHER" id="PTHR46382">
    <property type="entry name" value="PHOSPHATIDATE CYTIDYLYLTRANSFERASE"/>
    <property type="match status" value="1"/>
</dbReference>
<evidence type="ECO:0000256" key="8">
    <source>
        <dbReference type="ARBA" id="ARBA00022475"/>
    </source>
</evidence>
<feature type="transmembrane region" description="Helical" evidence="20">
    <location>
        <begin position="403"/>
        <end position="421"/>
    </location>
</feature>
<keyword evidence="11 18" id="KW-0812">Transmembrane</keyword>
<dbReference type="AlphaFoldDB" id="A0A853A1I6"/>
<feature type="transmembrane region" description="Helical" evidence="20">
    <location>
        <begin position="206"/>
        <end position="224"/>
    </location>
</feature>
<keyword evidence="16" id="KW-0594">Phospholipid biosynthesis</keyword>
<feature type="region of interest" description="Disordered" evidence="19">
    <location>
        <begin position="1"/>
        <end position="44"/>
    </location>
</feature>
<evidence type="ECO:0000256" key="6">
    <source>
        <dbReference type="ARBA" id="ARBA00012487"/>
    </source>
</evidence>
<evidence type="ECO:0000256" key="15">
    <source>
        <dbReference type="ARBA" id="ARBA00023136"/>
    </source>
</evidence>
<dbReference type="UniPathway" id="UPA00557">
    <property type="reaction ID" value="UER00614"/>
</dbReference>
<dbReference type="InterPro" id="IPR000374">
    <property type="entry name" value="PC_trans"/>
</dbReference>
<dbReference type="GO" id="GO:0004605">
    <property type="term" value="F:phosphatidate cytidylyltransferase activity"/>
    <property type="evidence" value="ECO:0007669"/>
    <property type="project" value="UniProtKB-EC"/>
</dbReference>
<dbReference type="PROSITE" id="PS01315">
    <property type="entry name" value="CDS"/>
    <property type="match status" value="1"/>
</dbReference>
<evidence type="ECO:0000256" key="2">
    <source>
        <dbReference type="ARBA" id="ARBA00004651"/>
    </source>
</evidence>
<dbReference type="RefSeq" id="WP_376774067.1">
    <property type="nucleotide sequence ID" value="NZ_JACBZD010000002.1"/>
</dbReference>
<keyword evidence="13 20" id="KW-1133">Transmembrane helix</keyword>
<proteinExistence type="inferred from homology"/>
<evidence type="ECO:0000256" key="14">
    <source>
        <dbReference type="ARBA" id="ARBA00023098"/>
    </source>
</evidence>
<gene>
    <name evidence="21" type="ORF">FHU37_005455</name>
</gene>
<keyword evidence="22" id="KW-1185">Reference proteome</keyword>
<comment type="pathway">
    <text evidence="3 18">Phospholipid metabolism; CDP-diacylglycerol biosynthesis; CDP-diacylglycerol from sn-glycerol 3-phosphate: step 3/3.</text>
</comment>
<dbReference type="EC" id="2.7.7.41" evidence="6 18"/>
<protein>
    <recommendedName>
        <fullName evidence="7 18">Phosphatidate cytidylyltransferase</fullName>
        <ecNumber evidence="6 18">2.7.7.41</ecNumber>
    </recommendedName>
</protein>
<dbReference type="EMBL" id="JACBZD010000002">
    <property type="protein sequence ID" value="NYI08426.1"/>
    <property type="molecule type" value="Genomic_DNA"/>
</dbReference>
<dbReference type="GO" id="GO:0016024">
    <property type="term" value="P:CDP-diacylglycerol biosynthetic process"/>
    <property type="evidence" value="ECO:0007669"/>
    <property type="project" value="UniProtKB-UniPathway"/>
</dbReference>
<feature type="compositionally biased region" description="Gly residues" evidence="19">
    <location>
        <begin position="10"/>
        <end position="19"/>
    </location>
</feature>
<keyword evidence="15 20" id="KW-0472">Membrane</keyword>
<evidence type="ECO:0000256" key="17">
    <source>
        <dbReference type="ARBA" id="ARBA00023264"/>
    </source>
</evidence>
<keyword evidence="10 18" id="KW-0808">Transferase</keyword>
<evidence type="ECO:0000256" key="7">
    <source>
        <dbReference type="ARBA" id="ARBA00019373"/>
    </source>
</evidence>
<comment type="similarity">
    <text evidence="5 18">Belongs to the CDS family.</text>
</comment>